<sequence>MQATRRSKLVRNEGLTGYLYILPWIIGFLAFSAFPILDSLYLSFNHWDIYQPPHWVGLANYRLLFRDPLFYKSLEVTLTYSAMYIPLSLVLGLLISLMLNLKIKGIGIFRTLFYLPSVISGVAVSMLWMWIFNKDYGLINYLLSLVGIKGPDWLNNPHWIVPVYVIMGLWGVGGSAVLFLGGLQNIPKHLYEAAQIDGASVWQRFWKITLPQLTPTIFFLLLTGIVGSFQVFTSAYVINGRGAGGPDNAGLFYMLYLFNQAFQQYNMGYASAMAWIGGLISMILAVIVYRTQNKWVYYEADLSNKGGRS</sequence>
<proteinExistence type="inferred from homology"/>
<feature type="transmembrane region" description="Helical" evidence="7">
    <location>
        <begin position="267"/>
        <end position="289"/>
    </location>
</feature>
<organism evidence="9 10">
    <name type="scientific">Alicyclobacillus fastidiosus</name>
    <dbReference type="NCBI Taxonomy" id="392011"/>
    <lineage>
        <taxon>Bacteria</taxon>
        <taxon>Bacillati</taxon>
        <taxon>Bacillota</taxon>
        <taxon>Bacilli</taxon>
        <taxon>Bacillales</taxon>
        <taxon>Alicyclobacillaceae</taxon>
        <taxon>Alicyclobacillus</taxon>
    </lineage>
</organism>
<gene>
    <name evidence="9" type="ORF">KKP3000_002059</name>
</gene>
<evidence type="ECO:0000256" key="7">
    <source>
        <dbReference type="RuleBase" id="RU363032"/>
    </source>
</evidence>
<feature type="transmembrane region" description="Helical" evidence="7">
    <location>
        <begin position="15"/>
        <end position="37"/>
    </location>
</feature>
<evidence type="ECO:0000313" key="10">
    <source>
        <dbReference type="Proteomes" id="UP001579974"/>
    </source>
</evidence>
<dbReference type="Proteomes" id="UP001579974">
    <property type="component" value="Unassembled WGS sequence"/>
</dbReference>
<evidence type="ECO:0000256" key="3">
    <source>
        <dbReference type="ARBA" id="ARBA00022475"/>
    </source>
</evidence>
<dbReference type="PROSITE" id="PS50928">
    <property type="entry name" value="ABC_TM1"/>
    <property type="match status" value="1"/>
</dbReference>
<dbReference type="PANTHER" id="PTHR30193:SF1">
    <property type="entry name" value="ABC TRANSPORTER PERMEASE PROTEIN YESP-RELATED"/>
    <property type="match status" value="1"/>
</dbReference>
<feature type="domain" description="ABC transmembrane type-1" evidence="8">
    <location>
        <begin position="74"/>
        <end position="288"/>
    </location>
</feature>
<evidence type="ECO:0000256" key="2">
    <source>
        <dbReference type="ARBA" id="ARBA00022448"/>
    </source>
</evidence>
<dbReference type="PANTHER" id="PTHR30193">
    <property type="entry name" value="ABC TRANSPORTER PERMEASE PROTEIN"/>
    <property type="match status" value="1"/>
</dbReference>
<keyword evidence="3" id="KW-1003">Cell membrane</keyword>
<comment type="caution">
    <text evidence="9">The sequence shown here is derived from an EMBL/GenBank/DDBJ whole genome shotgun (WGS) entry which is preliminary data.</text>
</comment>
<evidence type="ECO:0000313" key="9">
    <source>
        <dbReference type="EMBL" id="MFB5192843.1"/>
    </source>
</evidence>
<evidence type="ECO:0000256" key="6">
    <source>
        <dbReference type="ARBA" id="ARBA00023136"/>
    </source>
</evidence>
<comment type="subcellular location">
    <subcellularLocation>
        <location evidence="1 7">Cell membrane</location>
        <topology evidence="1 7">Multi-pass membrane protein</topology>
    </subcellularLocation>
</comment>
<evidence type="ECO:0000256" key="5">
    <source>
        <dbReference type="ARBA" id="ARBA00022989"/>
    </source>
</evidence>
<dbReference type="Pfam" id="PF00528">
    <property type="entry name" value="BPD_transp_1"/>
    <property type="match status" value="1"/>
</dbReference>
<keyword evidence="10" id="KW-1185">Reference proteome</keyword>
<dbReference type="Gene3D" id="1.10.3720.10">
    <property type="entry name" value="MetI-like"/>
    <property type="match status" value="1"/>
</dbReference>
<dbReference type="RefSeq" id="WP_275473290.1">
    <property type="nucleotide sequence ID" value="NZ_CP162940.1"/>
</dbReference>
<accession>A0ABV5AKZ8</accession>
<evidence type="ECO:0000256" key="4">
    <source>
        <dbReference type="ARBA" id="ARBA00022692"/>
    </source>
</evidence>
<dbReference type="CDD" id="cd06261">
    <property type="entry name" value="TM_PBP2"/>
    <property type="match status" value="1"/>
</dbReference>
<dbReference type="InterPro" id="IPR051393">
    <property type="entry name" value="ABC_transporter_permease"/>
</dbReference>
<feature type="transmembrane region" description="Helical" evidence="7">
    <location>
        <begin position="111"/>
        <end position="131"/>
    </location>
</feature>
<evidence type="ECO:0000256" key="1">
    <source>
        <dbReference type="ARBA" id="ARBA00004651"/>
    </source>
</evidence>
<dbReference type="SUPFAM" id="SSF161098">
    <property type="entry name" value="MetI-like"/>
    <property type="match status" value="1"/>
</dbReference>
<keyword evidence="5 7" id="KW-1133">Transmembrane helix</keyword>
<protein>
    <submittedName>
        <fullName evidence="9">Sugar ABC transporter permease</fullName>
    </submittedName>
</protein>
<feature type="transmembrane region" description="Helical" evidence="7">
    <location>
        <begin position="78"/>
        <end position="99"/>
    </location>
</feature>
<dbReference type="EMBL" id="JBDXSU010000029">
    <property type="protein sequence ID" value="MFB5192843.1"/>
    <property type="molecule type" value="Genomic_DNA"/>
</dbReference>
<feature type="transmembrane region" description="Helical" evidence="7">
    <location>
        <begin position="217"/>
        <end position="238"/>
    </location>
</feature>
<evidence type="ECO:0000259" key="8">
    <source>
        <dbReference type="PROSITE" id="PS50928"/>
    </source>
</evidence>
<comment type="similarity">
    <text evidence="7">Belongs to the binding-protein-dependent transport system permease family.</text>
</comment>
<dbReference type="InterPro" id="IPR035906">
    <property type="entry name" value="MetI-like_sf"/>
</dbReference>
<name>A0ABV5AKZ8_9BACL</name>
<keyword evidence="6 7" id="KW-0472">Membrane</keyword>
<keyword evidence="2 7" id="KW-0813">Transport</keyword>
<reference evidence="9 10" key="1">
    <citation type="journal article" date="2024" name="Int. J. Mol. Sci.">
        <title>Exploration of Alicyclobacillus spp. Genome in Search of Antibiotic Resistance.</title>
        <authorList>
            <person name="Bucka-Kolendo J."/>
            <person name="Kiousi D.E."/>
            <person name="Dekowska A."/>
            <person name="Mikolajczuk-Szczyrba A."/>
            <person name="Karadedos D.M."/>
            <person name="Michael P."/>
            <person name="Galanis A."/>
            <person name="Sokolowska B."/>
        </authorList>
    </citation>
    <scope>NUCLEOTIDE SEQUENCE [LARGE SCALE GENOMIC DNA]</scope>
    <source>
        <strain evidence="9 10">KKP 3000</strain>
    </source>
</reference>
<dbReference type="InterPro" id="IPR000515">
    <property type="entry name" value="MetI-like"/>
</dbReference>
<feature type="transmembrane region" description="Helical" evidence="7">
    <location>
        <begin position="159"/>
        <end position="180"/>
    </location>
</feature>
<keyword evidence="4 7" id="KW-0812">Transmembrane</keyword>